<keyword evidence="1" id="KW-0812">Transmembrane</keyword>
<dbReference type="MEROPS" id="S26.014"/>
<evidence type="ECO:0000313" key="3">
    <source>
        <dbReference type="EMBL" id="ABS63436.1"/>
    </source>
</evidence>
<dbReference type="GO" id="GO:0006465">
    <property type="term" value="P:signal peptide processing"/>
    <property type="evidence" value="ECO:0007669"/>
    <property type="project" value="InterPro"/>
</dbReference>
<reference evidence="3 4" key="1">
    <citation type="journal article" date="2011" name="Stand. Genomic Sci.">
        <title>Complete genome sequence of Parvibaculum lavamentivorans type strain (DS-1(T)).</title>
        <authorList>
            <person name="Schleheck D."/>
            <person name="Weiss M."/>
            <person name="Pitluck S."/>
            <person name="Bruce D."/>
            <person name="Land M.L."/>
            <person name="Han S."/>
            <person name="Saunders E."/>
            <person name="Tapia R."/>
            <person name="Detter C."/>
            <person name="Brettin T."/>
            <person name="Han J."/>
            <person name="Woyke T."/>
            <person name="Goodwin L."/>
            <person name="Pennacchio L."/>
            <person name="Nolan M."/>
            <person name="Cook A.M."/>
            <person name="Kjelleberg S."/>
            <person name="Thomas T."/>
        </authorList>
    </citation>
    <scope>NUCLEOTIDE SEQUENCE [LARGE SCALE GENOMIC DNA]</scope>
    <source>
        <strain evidence="4">DS-1 / DSM 13023 / NCIMB 13966</strain>
    </source>
</reference>
<dbReference type="SUPFAM" id="SSF51306">
    <property type="entry name" value="LexA/Signal peptidase"/>
    <property type="match status" value="1"/>
</dbReference>
<dbReference type="Proteomes" id="UP000006377">
    <property type="component" value="Chromosome"/>
</dbReference>
<dbReference type="eggNOG" id="COG4959">
    <property type="taxonomic scope" value="Bacteria"/>
</dbReference>
<dbReference type="RefSeq" id="WP_012110729.1">
    <property type="nucleotide sequence ID" value="NC_009719.1"/>
</dbReference>
<evidence type="ECO:0000259" key="2">
    <source>
        <dbReference type="Pfam" id="PF10502"/>
    </source>
</evidence>
<evidence type="ECO:0000256" key="1">
    <source>
        <dbReference type="SAM" id="Phobius"/>
    </source>
</evidence>
<dbReference type="Pfam" id="PF10502">
    <property type="entry name" value="Peptidase_S26"/>
    <property type="match status" value="1"/>
</dbReference>
<keyword evidence="1" id="KW-1133">Transmembrane helix</keyword>
<dbReference type="HOGENOM" id="CLU_104604_0_0_5"/>
<dbReference type="Gene3D" id="2.10.109.10">
    <property type="entry name" value="Umud Fragment, subunit A"/>
    <property type="match status" value="1"/>
</dbReference>
<keyword evidence="1" id="KW-0472">Membrane</keyword>
<sequence length="192" mass="21888">MNERLSLIAESGALIPMRSPRGPKHPRRRRRLLLWTVFGVGLIGATALFEPLPRLVWNASASAPRGLYLRLSQDFVRGDLVLARLPDEVRQLADERHYLARDALLIKRVVASRFDTVCMMGNDLYINGRHTARRLEQDGAGRPMSRWQGCERLGGYHVFLLAEGEPVSFDGRYFGPVERRLVIGRLVPLWIF</sequence>
<dbReference type="GO" id="GO:0004252">
    <property type="term" value="F:serine-type endopeptidase activity"/>
    <property type="evidence" value="ECO:0007669"/>
    <property type="project" value="InterPro"/>
</dbReference>
<dbReference type="AlphaFoldDB" id="A7HU53"/>
<feature type="transmembrane region" description="Helical" evidence="1">
    <location>
        <begin position="32"/>
        <end position="49"/>
    </location>
</feature>
<organism evidence="3 4">
    <name type="scientific">Parvibaculum lavamentivorans (strain DS-1 / DSM 13023 / NCIMB 13966)</name>
    <dbReference type="NCBI Taxonomy" id="402881"/>
    <lineage>
        <taxon>Bacteria</taxon>
        <taxon>Pseudomonadati</taxon>
        <taxon>Pseudomonadota</taxon>
        <taxon>Alphaproteobacteria</taxon>
        <taxon>Hyphomicrobiales</taxon>
        <taxon>Parvibaculaceae</taxon>
        <taxon>Parvibaculum</taxon>
    </lineage>
</organism>
<gene>
    <name evidence="3" type="ordered locus">Plav_1819</name>
</gene>
<keyword evidence="4" id="KW-1185">Reference proteome</keyword>
<feature type="domain" description="Peptidase S26" evidence="2">
    <location>
        <begin position="34"/>
        <end position="190"/>
    </location>
</feature>
<proteinExistence type="predicted"/>
<name>A7HU53_PARL1</name>
<dbReference type="STRING" id="402881.Plav_1819"/>
<accession>A7HU53</accession>
<dbReference type="EMBL" id="CP000774">
    <property type="protein sequence ID" value="ABS63436.1"/>
    <property type="molecule type" value="Genomic_DNA"/>
</dbReference>
<dbReference type="InterPro" id="IPR019533">
    <property type="entry name" value="Peptidase_S26"/>
</dbReference>
<dbReference type="InterPro" id="IPR036286">
    <property type="entry name" value="LexA/Signal_pep-like_sf"/>
</dbReference>
<dbReference type="KEGG" id="pla:Plav_1819"/>
<protein>
    <submittedName>
        <fullName evidence="3">Plasmid transfer protein TraF</fullName>
    </submittedName>
</protein>
<evidence type="ECO:0000313" key="4">
    <source>
        <dbReference type="Proteomes" id="UP000006377"/>
    </source>
</evidence>